<keyword evidence="3" id="KW-1185">Reference proteome</keyword>
<name>A0A6A6FGP3_9PEZI</name>
<dbReference type="EMBL" id="ML992673">
    <property type="protein sequence ID" value="KAF2212474.1"/>
    <property type="molecule type" value="Genomic_DNA"/>
</dbReference>
<protein>
    <recommendedName>
        <fullName evidence="4">Autophagy protein</fullName>
    </recommendedName>
</protein>
<reference evidence="2" key="1">
    <citation type="journal article" date="2020" name="Stud. Mycol.">
        <title>101 Dothideomycetes genomes: a test case for predicting lifestyles and emergence of pathogens.</title>
        <authorList>
            <person name="Haridas S."/>
            <person name="Albert R."/>
            <person name="Binder M."/>
            <person name="Bloem J."/>
            <person name="Labutti K."/>
            <person name="Salamov A."/>
            <person name="Andreopoulos B."/>
            <person name="Baker S."/>
            <person name="Barry K."/>
            <person name="Bills G."/>
            <person name="Bluhm B."/>
            <person name="Cannon C."/>
            <person name="Castanera R."/>
            <person name="Culley D."/>
            <person name="Daum C."/>
            <person name="Ezra D."/>
            <person name="Gonzalez J."/>
            <person name="Henrissat B."/>
            <person name="Kuo A."/>
            <person name="Liang C."/>
            <person name="Lipzen A."/>
            <person name="Lutzoni F."/>
            <person name="Magnuson J."/>
            <person name="Mondo S."/>
            <person name="Nolan M."/>
            <person name="Ohm R."/>
            <person name="Pangilinan J."/>
            <person name="Park H.-J."/>
            <person name="Ramirez L."/>
            <person name="Alfaro M."/>
            <person name="Sun H."/>
            <person name="Tritt A."/>
            <person name="Yoshinaga Y."/>
            <person name="Zwiers L.-H."/>
            <person name="Turgeon B."/>
            <person name="Goodwin S."/>
            <person name="Spatafora J."/>
            <person name="Crous P."/>
            <person name="Grigoriev I."/>
        </authorList>
    </citation>
    <scope>NUCLEOTIDE SEQUENCE</scope>
    <source>
        <strain evidence="2">SCOH1-5</strain>
    </source>
</reference>
<gene>
    <name evidence="2" type="ORF">CERZMDRAFT_97742</name>
</gene>
<feature type="region of interest" description="Disordered" evidence="1">
    <location>
        <begin position="1"/>
        <end position="81"/>
    </location>
</feature>
<feature type="compositionally biased region" description="Low complexity" evidence="1">
    <location>
        <begin position="42"/>
        <end position="54"/>
    </location>
</feature>
<dbReference type="AlphaFoldDB" id="A0A6A6FGP3"/>
<accession>A0A6A6FGP3</accession>
<feature type="compositionally biased region" description="Polar residues" evidence="1">
    <location>
        <begin position="1"/>
        <end position="11"/>
    </location>
</feature>
<proteinExistence type="predicted"/>
<evidence type="ECO:0008006" key="4">
    <source>
        <dbReference type="Google" id="ProtNLM"/>
    </source>
</evidence>
<evidence type="ECO:0000313" key="2">
    <source>
        <dbReference type="EMBL" id="KAF2212474.1"/>
    </source>
</evidence>
<feature type="region of interest" description="Disordered" evidence="1">
    <location>
        <begin position="309"/>
        <end position="336"/>
    </location>
</feature>
<evidence type="ECO:0000313" key="3">
    <source>
        <dbReference type="Proteomes" id="UP000799539"/>
    </source>
</evidence>
<dbReference type="OrthoDB" id="2103031at2759"/>
<sequence>MGWLWGSSNDGASDPTKKLDDGLRDFLDQESSRHDDQEARAATRPTATPSTHAAQLGLATPGIDEKHQNSTPSDRPAVPPEALYQDGRYAHLWKTYRPQSEVESAGKSDQDRLADVIQSFKDRKADIGRTALENCAEYQIAERECLTNGSLWKKMTMCREEGKAFNRCYTMQARFLSALGYLSQVRSDEEEERIQMHADKLYHEMLERERMQKEAEEKGQEMPELPPLIVPEKITAALGEDSAFARARKLAMDRGIQYNLSAYVPEKQEEIKKRIEGLSPAEKEIELQLIAAESRSQLEYAEKIAKHMEEEKQHREDRRARGKETIGDTLRRLWGT</sequence>
<feature type="compositionally biased region" description="Basic and acidic residues" evidence="1">
    <location>
        <begin position="15"/>
        <end position="41"/>
    </location>
</feature>
<dbReference type="Proteomes" id="UP000799539">
    <property type="component" value="Unassembled WGS sequence"/>
</dbReference>
<evidence type="ECO:0000256" key="1">
    <source>
        <dbReference type="SAM" id="MobiDB-lite"/>
    </source>
</evidence>
<organism evidence="2 3">
    <name type="scientific">Cercospora zeae-maydis SCOH1-5</name>
    <dbReference type="NCBI Taxonomy" id="717836"/>
    <lineage>
        <taxon>Eukaryota</taxon>
        <taxon>Fungi</taxon>
        <taxon>Dikarya</taxon>
        <taxon>Ascomycota</taxon>
        <taxon>Pezizomycotina</taxon>
        <taxon>Dothideomycetes</taxon>
        <taxon>Dothideomycetidae</taxon>
        <taxon>Mycosphaerellales</taxon>
        <taxon>Mycosphaerellaceae</taxon>
        <taxon>Cercospora</taxon>
    </lineage>
</organism>